<sequence length="314" mass="36554">MLPAYCAMMAITAHIVPHLGNGPLWPKVIWEEAEICKNYWWTNLFFISNFIDVKYGCLVINYYVSCDIQFFVIGGIIVYVYTKNTKYGIRLLATILSLSAFMPFLVTILTKRFGIDMLYLPCLENFRIYMSLNKSYRLSYMRAMPFLGGLTTSIIVEKLKEKKIKFSRITVYGGTLIVSVICIRAQLYGAKFYTWQRPYYPLEHALYRVVNNCVWTVWCMWCFICLFTSGYGPFSYVLNNKLVVVLGRLSYSVFMVNITILMMSNSSLRLPSYHSTNSLADTWISDIFKCYLLALALYLVIEAPFDKIIKRWIR</sequence>
<keyword evidence="1" id="KW-1133">Transmembrane helix</keyword>
<feature type="transmembrane region" description="Helical" evidence="1">
    <location>
        <begin position="169"/>
        <end position="189"/>
    </location>
</feature>
<evidence type="ECO:0000313" key="2">
    <source>
        <dbReference type="EMBL" id="MBY17791.1"/>
    </source>
</evidence>
<proteinExistence type="predicted"/>
<keyword evidence="1" id="KW-0812">Transmembrane</keyword>
<feature type="transmembrane region" description="Helical" evidence="1">
    <location>
        <begin position="242"/>
        <end position="263"/>
    </location>
</feature>
<organism evidence="2">
    <name type="scientific">Schizaphis graminum</name>
    <name type="common">Green bug aphid</name>
    <dbReference type="NCBI Taxonomy" id="13262"/>
    <lineage>
        <taxon>Eukaryota</taxon>
        <taxon>Metazoa</taxon>
        <taxon>Ecdysozoa</taxon>
        <taxon>Arthropoda</taxon>
        <taxon>Hexapoda</taxon>
        <taxon>Insecta</taxon>
        <taxon>Pterygota</taxon>
        <taxon>Neoptera</taxon>
        <taxon>Paraneoptera</taxon>
        <taxon>Hemiptera</taxon>
        <taxon>Sternorrhyncha</taxon>
        <taxon>Aphidomorpha</taxon>
        <taxon>Aphidoidea</taxon>
        <taxon>Aphididae</taxon>
        <taxon>Aphidini</taxon>
        <taxon>Schizaphis</taxon>
    </lineage>
</organism>
<protein>
    <submittedName>
        <fullName evidence="2">Nose resistant to fluoxetine protein 6</fullName>
    </submittedName>
</protein>
<accession>A0A2S2NKT0</accession>
<dbReference type="EMBL" id="GGMR01005172">
    <property type="protein sequence ID" value="MBY17791.1"/>
    <property type="molecule type" value="Transcribed_RNA"/>
</dbReference>
<keyword evidence="1" id="KW-0472">Membrane</keyword>
<dbReference type="AlphaFoldDB" id="A0A2S2NKT0"/>
<dbReference type="PANTHER" id="PTHR11161">
    <property type="entry name" value="O-ACYLTRANSFERASE"/>
    <property type="match status" value="1"/>
</dbReference>
<evidence type="ECO:0000256" key="1">
    <source>
        <dbReference type="SAM" id="Phobius"/>
    </source>
</evidence>
<feature type="transmembrane region" description="Helical" evidence="1">
    <location>
        <begin position="139"/>
        <end position="157"/>
    </location>
</feature>
<dbReference type="InterPro" id="IPR052728">
    <property type="entry name" value="O2_lipid_transport_reg"/>
</dbReference>
<name>A0A2S2NKT0_SCHGA</name>
<feature type="transmembrane region" description="Helical" evidence="1">
    <location>
        <begin position="209"/>
        <end position="230"/>
    </location>
</feature>
<feature type="transmembrane region" description="Helical" evidence="1">
    <location>
        <begin position="60"/>
        <end position="82"/>
    </location>
</feature>
<dbReference type="PANTHER" id="PTHR11161:SF71">
    <property type="entry name" value="NOSE RESISTANT-TO-FLUOXETINE PROTEIN N-TERMINAL DOMAIN-CONTAINING PROTEIN"/>
    <property type="match status" value="1"/>
</dbReference>
<feature type="transmembrane region" description="Helical" evidence="1">
    <location>
        <begin position="283"/>
        <end position="301"/>
    </location>
</feature>
<feature type="transmembrane region" description="Helical" evidence="1">
    <location>
        <begin position="89"/>
        <end position="110"/>
    </location>
</feature>
<gene>
    <name evidence="2" type="primary">nrf-6_3</name>
    <name evidence="2" type="ORF">g.95198</name>
</gene>
<reference evidence="2" key="1">
    <citation type="submission" date="2018-04" db="EMBL/GenBank/DDBJ databases">
        <title>Transcriptome of Schizaphis graminum biotype I.</title>
        <authorList>
            <person name="Scully E.D."/>
            <person name="Geib S.M."/>
            <person name="Palmer N.A."/>
            <person name="Koch K."/>
            <person name="Bradshaw J."/>
            <person name="Heng-Moss T."/>
            <person name="Sarath G."/>
        </authorList>
    </citation>
    <scope>NUCLEOTIDE SEQUENCE</scope>
</reference>